<accession>A0A6I6UJX1</accession>
<evidence type="ECO:0000256" key="6">
    <source>
        <dbReference type="SAM" id="Phobius"/>
    </source>
</evidence>
<protein>
    <recommendedName>
        <fullName evidence="5">Signal peptidase I</fullName>
        <ecNumber evidence="5">3.4.21.89</ecNumber>
    </recommendedName>
</protein>
<dbReference type="Proteomes" id="UP000465062">
    <property type="component" value="Chromosome"/>
</dbReference>
<dbReference type="PANTHER" id="PTHR10806">
    <property type="entry name" value="SIGNAL PEPTIDASE COMPLEX CATALYTIC SUBUNIT SEC11"/>
    <property type="match status" value="1"/>
</dbReference>
<evidence type="ECO:0000256" key="4">
    <source>
        <dbReference type="ARBA" id="ARBA00023136"/>
    </source>
</evidence>
<dbReference type="AlphaFoldDB" id="A0A6I6UJX1"/>
<dbReference type="EC" id="3.4.21.89" evidence="5"/>
<dbReference type="InterPro" id="IPR019533">
    <property type="entry name" value="Peptidase_S26"/>
</dbReference>
<dbReference type="InterPro" id="IPR001733">
    <property type="entry name" value="Peptidase_S26B"/>
</dbReference>
<dbReference type="SUPFAM" id="SSF51306">
    <property type="entry name" value="LexA/Signal peptidase"/>
    <property type="match status" value="1"/>
</dbReference>
<dbReference type="GO" id="GO:0016020">
    <property type="term" value="C:membrane"/>
    <property type="evidence" value="ECO:0007669"/>
    <property type="project" value="UniProtKB-SubCell"/>
</dbReference>
<feature type="transmembrane region" description="Helical" evidence="6">
    <location>
        <begin position="151"/>
        <end position="170"/>
    </location>
</feature>
<sequence>MKKKLWKIVSSVVGTIFLVMICLAAFIVLSSRLSGGEPTFRGFQVKGVLSGSMKPTFQTGSIISIKQGDEHTSYKTGDIITFRMEEKLITHRIIDVLEENGQAVYKTKGDHNNGPDLWTVPAQAIIGKYTNFTIPYIGYALEFLNTKAGSALLLSVPGILLMISAFRSIIVAKRELEESKA</sequence>
<evidence type="ECO:0000256" key="5">
    <source>
        <dbReference type="NCBIfam" id="TIGR02228"/>
    </source>
</evidence>
<keyword evidence="4 6" id="KW-0472">Membrane</keyword>
<dbReference type="NCBIfam" id="TIGR02228">
    <property type="entry name" value="sigpep_I_arch"/>
    <property type="match status" value="1"/>
</dbReference>
<gene>
    <name evidence="7" type="ORF">FHE72_21505</name>
</gene>
<dbReference type="InterPro" id="IPR036286">
    <property type="entry name" value="LexA/Signal_pep-like_sf"/>
</dbReference>
<dbReference type="EMBL" id="CP047394">
    <property type="protein sequence ID" value="QHE63274.1"/>
    <property type="molecule type" value="Genomic_DNA"/>
</dbReference>
<keyword evidence="3 6" id="KW-1133">Transmembrane helix</keyword>
<dbReference type="NCBIfam" id="NF046067">
    <property type="entry name" value="SigPepSipWBacil"/>
    <property type="match status" value="1"/>
</dbReference>
<dbReference type="PANTHER" id="PTHR10806:SF6">
    <property type="entry name" value="SIGNAL PEPTIDASE COMPLEX CATALYTIC SUBUNIT SEC11"/>
    <property type="match status" value="1"/>
</dbReference>
<evidence type="ECO:0000313" key="8">
    <source>
        <dbReference type="Proteomes" id="UP000465062"/>
    </source>
</evidence>
<comment type="subcellular location">
    <subcellularLocation>
        <location evidence="1">Membrane</location>
    </subcellularLocation>
</comment>
<dbReference type="GO" id="GO:0006465">
    <property type="term" value="P:signal peptide processing"/>
    <property type="evidence" value="ECO:0007669"/>
    <property type="project" value="UniProtKB-UniRule"/>
</dbReference>
<feature type="transmembrane region" description="Helical" evidence="6">
    <location>
        <begin position="12"/>
        <end position="33"/>
    </location>
</feature>
<evidence type="ECO:0000313" key="7">
    <source>
        <dbReference type="EMBL" id="QHE63274.1"/>
    </source>
</evidence>
<dbReference type="KEGG" id="bvq:FHE72_21505"/>
<reference evidence="7 8" key="1">
    <citation type="submission" date="2019-06" db="EMBL/GenBank/DDBJ databases">
        <title>An operon consisting of a P-type ATPase gene and a transcriptional regular gene given the different cadmium resistance in Bacillus vietamensis 151-6 and Bacillus marisflavi 151-25.</title>
        <authorList>
            <person name="Yu X."/>
        </authorList>
    </citation>
    <scope>NUCLEOTIDE SEQUENCE [LARGE SCALE GENOMIC DNA]</scope>
    <source>
        <strain evidence="7 8">151-6</strain>
    </source>
</reference>
<evidence type="ECO:0000256" key="1">
    <source>
        <dbReference type="ARBA" id="ARBA00004370"/>
    </source>
</evidence>
<name>A0A6I6UJX1_9BACI</name>
<dbReference type="GO" id="GO:0009003">
    <property type="term" value="F:signal peptidase activity"/>
    <property type="evidence" value="ECO:0007669"/>
    <property type="project" value="UniProtKB-EC"/>
</dbReference>
<proteinExistence type="predicted"/>
<organism evidence="7 8">
    <name type="scientific">Rossellomorea vietnamensis</name>
    <dbReference type="NCBI Taxonomy" id="218284"/>
    <lineage>
        <taxon>Bacteria</taxon>
        <taxon>Bacillati</taxon>
        <taxon>Bacillota</taxon>
        <taxon>Bacilli</taxon>
        <taxon>Bacillales</taxon>
        <taxon>Bacillaceae</taxon>
        <taxon>Rossellomorea</taxon>
    </lineage>
</organism>
<dbReference type="PRINTS" id="PR00728">
    <property type="entry name" value="SIGNALPTASE"/>
</dbReference>
<dbReference type="RefSeq" id="WP_159362953.1">
    <property type="nucleotide sequence ID" value="NZ_CP047394.1"/>
</dbReference>
<dbReference type="CDD" id="cd06530">
    <property type="entry name" value="S26_SPase_I"/>
    <property type="match status" value="1"/>
</dbReference>
<dbReference type="GO" id="GO:0004252">
    <property type="term" value="F:serine-type endopeptidase activity"/>
    <property type="evidence" value="ECO:0007669"/>
    <property type="project" value="UniProtKB-UniRule"/>
</dbReference>
<evidence type="ECO:0000256" key="2">
    <source>
        <dbReference type="ARBA" id="ARBA00022692"/>
    </source>
</evidence>
<keyword evidence="7" id="KW-0378">Hydrolase</keyword>
<keyword evidence="2 6" id="KW-0812">Transmembrane</keyword>
<evidence type="ECO:0000256" key="3">
    <source>
        <dbReference type="ARBA" id="ARBA00022989"/>
    </source>
</evidence>